<evidence type="ECO:0000256" key="1">
    <source>
        <dbReference type="SAM" id="MobiDB-lite"/>
    </source>
</evidence>
<dbReference type="PATRIC" id="fig|1502723.3.peg.3284"/>
<dbReference type="SUPFAM" id="SSF53474">
    <property type="entry name" value="alpha/beta-Hydrolases"/>
    <property type="match status" value="1"/>
</dbReference>
<evidence type="ECO:0000313" key="4">
    <source>
        <dbReference type="Proteomes" id="UP000032545"/>
    </source>
</evidence>
<dbReference type="Pfam" id="PF12146">
    <property type="entry name" value="Hydrolase_4"/>
    <property type="match status" value="1"/>
</dbReference>
<proteinExistence type="predicted"/>
<keyword evidence="3" id="KW-0378">Hydrolase</keyword>
<dbReference type="GO" id="GO:0016787">
    <property type="term" value="F:hydrolase activity"/>
    <property type="evidence" value="ECO:0007669"/>
    <property type="project" value="UniProtKB-KW"/>
</dbReference>
<organism evidence="3 4">
    <name type="scientific">Frankia torreyi</name>
    <dbReference type="NCBI Taxonomy" id="1856"/>
    <lineage>
        <taxon>Bacteria</taxon>
        <taxon>Bacillati</taxon>
        <taxon>Actinomycetota</taxon>
        <taxon>Actinomycetes</taxon>
        <taxon>Frankiales</taxon>
        <taxon>Frankiaceae</taxon>
        <taxon>Frankia</taxon>
    </lineage>
</organism>
<comment type="caution">
    <text evidence="3">The sequence shown here is derived from an EMBL/GenBank/DDBJ whole genome shotgun (WGS) entry which is preliminary data.</text>
</comment>
<feature type="region of interest" description="Disordered" evidence="1">
    <location>
        <begin position="1"/>
        <end position="21"/>
    </location>
</feature>
<dbReference type="PIRSF" id="PIRSF037442">
    <property type="entry name" value="UCP037442_abhydr"/>
    <property type="match status" value="1"/>
</dbReference>
<accession>A0A0D8BCK7</accession>
<name>A0A0D8BCK7_9ACTN</name>
<feature type="compositionally biased region" description="Low complexity" evidence="1">
    <location>
        <begin position="1"/>
        <end position="19"/>
    </location>
</feature>
<evidence type="ECO:0000313" key="3">
    <source>
        <dbReference type="EMBL" id="KJE21911.1"/>
    </source>
</evidence>
<dbReference type="Gene3D" id="3.40.50.1820">
    <property type="entry name" value="alpha/beta hydrolase"/>
    <property type="match status" value="1"/>
</dbReference>
<dbReference type="EMBL" id="JYFN01000030">
    <property type="protein sequence ID" value="KJE21911.1"/>
    <property type="molecule type" value="Genomic_DNA"/>
</dbReference>
<keyword evidence="4" id="KW-1185">Reference proteome</keyword>
<reference evidence="4" key="1">
    <citation type="submission" date="2015-02" db="EMBL/GenBank/DDBJ databases">
        <title>Draft Genome of Frankia sp. CpI1-S.</title>
        <authorList>
            <person name="Oshone R.T."/>
            <person name="Ngom M."/>
            <person name="Ghodhbane-Gtari F."/>
            <person name="Gtari M."/>
            <person name="Morris K."/>
            <person name="Thomas K."/>
            <person name="Sen A."/>
            <person name="Tisa L.S."/>
        </authorList>
    </citation>
    <scope>NUCLEOTIDE SEQUENCE [LARGE SCALE GENOMIC DNA]</scope>
    <source>
        <strain evidence="4">CpI1-S</strain>
    </source>
</reference>
<dbReference type="InterPro" id="IPR017208">
    <property type="entry name" value="UCP037442_abhydr"/>
</dbReference>
<protein>
    <submittedName>
        <fullName evidence="3">Putative alpha/beta hydrolase</fullName>
    </submittedName>
</protein>
<dbReference type="AlphaFoldDB" id="A0A0D8BCK7"/>
<dbReference type="Proteomes" id="UP000032545">
    <property type="component" value="Unassembled WGS sequence"/>
</dbReference>
<reference evidence="3 4" key="2">
    <citation type="journal article" date="2016" name="Genome Announc.">
        <title>Permanent Draft Genome Sequences for Two Variants of Frankia sp. Strain CpI1, the First Frankia Strain Isolated from Root Nodules of Comptonia peregrina.</title>
        <authorList>
            <person name="Oshone R."/>
            <person name="Hurst S.G.IV."/>
            <person name="Abebe-Akele F."/>
            <person name="Simpson S."/>
            <person name="Morris K."/>
            <person name="Thomas W.K."/>
            <person name="Tisa L.S."/>
        </authorList>
    </citation>
    <scope>NUCLEOTIDE SEQUENCE [LARGE SCALE GENOMIC DNA]</scope>
    <source>
        <strain evidence="4">CpI1-S</strain>
    </source>
</reference>
<sequence length="312" mass="33629">MTGPTPGTAPGSAPGSAPPRRSEFSALEALRVDSVGGVSFVLRVLPQADPGAPVVLILPAMALKAKFYLPIARALHAAGVSVVTTDLRAQGESTPGLHDQPTFGYRELIEVDLPRVLAAVRTRFPGARPYLFGHSLGGQIALLHAAAEQPAGGGIAGVCVIGTGTVYWKAFGFRRWAEALYSIQTIGLVARVRGYWPGGMLIGGAMPGRVMTDWARHSRTSRYRPHGTTRDYDRLLAELDLPVLAISLDDDRLGPKSNVDFLCRRMPRARIDRWHITAAAGVAHRDHFAWTKDAAVIGPAVAAWIRERRRPA</sequence>
<dbReference type="InterPro" id="IPR029058">
    <property type="entry name" value="AB_hydrolase_fold"/>
</dbReference>
<gene>
    <name evidence="3" type="ORF">FF36_03814</name>
</gene>
<evidence type="ECO:0000259" key="2">
    <source>
        <dbReference type="Pfam" id="PF12146"/>
    </source>
</evidence>
<dbReference type="InterPro" id="IPR022742">
    <property type="entry name" value="Hydrolase_4"/>
</dbReference>
<feature type="domain" description="Serine aminopeptidase S33" evidence="2">
    <location>
        <begin position="54"/>
        <end position="179"/>
    </location>
</feature>